<dbReference type="OrthoDB" id="5749006at2"/>
<dbReference type="InterPro" id="IPR007844">
    <property type="entry name" value="AsmA"/>
</dbReference>
<feature type="compositionally biased region" description="Polar residues" evidence="1">
    <location>
        <begin position="141"/>
        <end position="155"/>
    </location>
</feature>
<dbReference type="InterPro" id="IPR052894">
    <property type="entry name" value="AsmA-related"/>
</dbReference>
<sequence>MHIRQGTRKINKMSRSLKIATGVIVALAGAIALLIAVWNWDWFVPLAERQASASLGRPVNIQHLHLTLARNPVVTVEGLEVENPPDFPDDAPPLARIERIGVTVDAMAWLRDRSVGLTEITVIRPVVEARALSDGRNNWTFTEKTDPAQAQQQARDTAGGSRPTLGAVHIEDGHLHALVPRLRADFSLDIATRAPPGDTSPEDRQKQSRIVVTAKGTYAGAPITGRFEGGALLAIRDKDNPYPVDLHLENGPTQVDLKGTLLDPTAFGGADLRLDLRGPNIARLTPLSGIPLPDTRPFRLTGRIDYAQGRFRFTDISGKVGRSDIGGTISVDPGTERPQVAANLASERIDLADLGGLIGANPNAPTPPPTAKLLPDTPISLPALRFADVDLTYRGKRIEGKSMPLDDLAAELTLKDGALRVHPATFGVGRGRIEANVALTPLEKSVRIRADVAFRQLDLARIMAATQSFGGGGTIGGQAVVEGSGTSLATILGAADGSLKLFMTGGDLSALLVNLSGLEFGTSLLSALGLPDRTRIRCMVADLPLRQGMVELRTLVLDTEAANVIGTGRVNLRNETLNLELKTEAKHFSIGSLPGPIDIGGRLRSPTIRPGAETTARAGAAAGLGLLLTPLAALIPTIQLGLGEDNDCGAMIRGAQTAR</sequence>
<evidence type="ECO:0000256" key="2">
    <source>
        <dbReference type="SAM" id="Phobius"/>
    </source>
</evidence>
<accession>A0A5M6IU18</accession>
<evidence type="ECO:0000313" key="5">
    <source>
        <dbReference type="Proteomes" id="UP000325255"/>
    </source>
</evidence>
<feature type="transmembrane region" description="Helical" evidence="2">
    <location>
        <begin position="20"/>
        <end position="40"/>
    </location>
</feature>
<keyword evidence="2" id="KW-0812">Transmembrane</keyword>
<feature type="domain" description="AsmA" evidence="3">
    <location>
        <begin position="13"/>
        <end position="152"/>
    </location>
</feature>
<dbReference type="EMBL" id="VWPK01000018">
    <property type="protein sequence ID" value="KAA5611711.1"/>
    <property type="molecule type" value="Genomic_DNA"/>
</dbReference>
<dbReference type="GO" id="GO:0090313">
    <property type="term" value="P:regulation of protein targeting to membrane"/>
    <property type="evidence" value="ECO:0007669"/>
    <property type="project" value="TreeGrafter"/>
</dbReference>
<dbReference type="PANTHER" id="PTHR30441">
    <property type="entry name" value="DUF748 DOMAIN-CONTAINING PROTEIN"/>
    <property type="match status" value="1"/>
</dbReference>
<dbReference type="AlphaFoldDB" id="A0A5M6IU18"/>
<gene>
    <name evidence="4" type="ORF">F1189_13010</name>
</gene>
<dbReference type="RefSeq" id="WP_150041252.1">
    <property type="nucleotide sequence ID" value="NZ_OW485601.1"/>
</dbReference>
<feature type="domain" description="AsmA" evidence="3">
    <location>
        <begin position="200"/>
        <end position="553"/>
    </location>
</feature>
<name>A0A5M6IU18_9PROT</name>
<dbReference type="GO" id="GO:0005886">
    <property type="term" value="C:plasma membrane"/>
    <property type="evidence" value="ECO:0007669"/>
    <property type="project" value="TreeGrafter"/>
</dbReference>
<feature type="region of interest" description="Disordered" evidence="1">
    <location>
        <begin position="141"/>
        <end position="161"/>
    </location>
</feature>
<protein>
    <submittedName>
        <fullName evidence="4">AsmA family protein</fullName>
    </submittedName>
</protein>
<keyword evidence="2" id="KW-0472">Membrane</keyword>
<dbReference type="PANTHER" id="PTHR30441:SF9">
    <property type="entry name" value="ASMA FAMILY PROTEIN YHJG"/>
    <property type="match status" value="1"/>
</dbReference>
<keyword evidence="2" id="KW-1133">Transmembrane helix</keyword>
<dbReference type="Proteomes" id="UP000325255">
    <property type="component" value="Unassembled WGS sequence"/>
</dbReference>
<evidence type="ECO:0000313" key="4">
    <source>
        <dbReference type="EMBL" id="KAA5611711.1"/>
    </source>
</evidence>
<comment type="caution">
    <text evidence="4">The sequence shown here is derived from an EMBL/GenBank/DDBJ whole genome shotgun (WGS) entry which is preliminary data.</text>
</comment>
<dbReference type="Pfam" id="PF05170">
    <property type="entry name" value="AsmA"/>
    <property type="match status" value="2"/>
</dbReference>
<reference evidence="4 5" key="1">
    <citation type="submission" date="2019-09" db="EMBL/GenBank/DDBJ databases">
        <title>Genome sequence of Rhodovastum atsumiense, a diverse member of the Acetobacteraceae family of non-sulfur purple photosynthetic bacteria.</title>
        <authorList>
            <person name="Meyer T."/>
            <person name="Kyndt J."/>
        </authorList>
    </citation>
    <scope>NUCLEOTIDE SEQUENCE [LARGE SCALE GENOMIC DNA]</scope>
    <source>
        <strain evidence="4 5">DSM 21279</strain>
    </source>
</reference>
<organism evidence="4 5">
    <name type="scientific">Rhodovastum atsumiense</name>
    <dbReference type="NCBI Taxonomy" id="504468"/>
    <lineage>
        <taxon>Bacteria</taxon>
        <taxon>Pseudomonadati</taxon>
        <taxon>Pseudomonadota</taxon>
        <taxon>Alphaproteobacteria</taxon>
        <taxon>Acetobacterales</taxon>
        <taxon>Acetobacteraceae</taxon>
        <taxon>Rhodovastum</taxon>
    </lineage>
</organism>
<evidence type="ECO:0000259" key="3">
    <source>
        <dbReference type="Pfam" id="PF05170"/>
    </source>
</evidence>
<keyword evidence="5" id="KW-1185">Reference proteome</keyword>
<evidence type="ECO:0000256" key="1">
    <source>
        <dbReference type="SAM" id="MobiDB-lite"/>
    </source>
</evidence>
<proteinExistence type="predicted"/>